<dbReference type="Gene3D" id="3.30.70.1350">
    <property type="entry name" value="Cation efflux protein, cytoplasmic domain"/>
    <property type="match status" value="1"/>
</dbReference>
<feature type="transmembrane region" description="Helical" evidence="7">
    <location>
        <begin position="393"/>
        <end position="411"/>
    </location>
</feature>
<keyword evidence="3 7" id="KW-0812">Transmembrane</keyword>
<dbReference type="InterPro" id="IPR027469">
    <property type="entry name" value="Cation_efflux_TMD_sf"/>
</dbReference>
<reference evidence="9 10" key="1">
    <citation type="submission" date="2023-01" db="EMBL/GenBank/DDBJ databases">
        <title>Analysis of 21 Apiospora genomes using comparative genomics revels a genus with tremendous synthesis potential of carbohydrate active enzymes and secondary metabolites.</title>
        <authorList>
            <person name="Sorensen T."/>
        </authorList>
    </citation>
    <scope>NUCLEOTIDE SEQUENCE [LARGE SCALE GENOMIC DNA]</scope>
    <source>
        <strain evidence="9 10">CBS 114990</strain>
    </source>
</reference>
<feature type="domain" description="Cation efflux protein transmembrane" evidence="8">
    <location>
        <begin position="288"/>
        <end position="478"/>
    </location>
</feature>
<feature type="region of interest" description="Disordered" evidence="6">
    <location>
        <begin position="59"/>
        <end position="95"/>
    </location>
</feature>
<feature type="compositionally biased region" description="Polar residues" evidence="6">
    <location>
        <begin position="1"/>
        <end position="10"/>
    </location>
</feature>
<evidence type="ECO:0000256" key="7">
    <source>
        <dbReference type="SAM" id="Phobius"/>
    </source>
</evidence>
<evidence type="ECO:0000256" key="5">
    <source>
        <dbReference type="ARBA" id="ARBA00023136"/>
    </source>
</evidence>
<dbReference type="InterPro" id="IPR058533">
    <property type="entry name" value="Cation_efflux_TM"/>
</dbReference>
<dbReference type="Proteomes" id="UP001433268">
    <property type="component" value="Unassembled WGS sequence"/>
</dbReference>
<feature type="transmembrane region" description="Helical" evidence="7">
    <location>
        <begin position="423"/>
        <end position="442"/>
    </location>
</feature>
<dbReference type="SUPFAM" id="SSF161111">
    <property type="entry name" value="Cation efflux protein transmembrane domain-like"/>
    <property type="match status" value="1"/>
</dbReference>
<evidence type="ECO:0000259" key="8">
    <source>
        <dbReference type="Pfam" id="PF01545"/>
    </source>
</evidence>
<evidence type="ECO:0000313" key="9">
    <source>
        <dbReference type="EMBL" id="KAK8088127.1"/>
    </source>
</evidence>
<feature type="transmembrane region" description="Helical" evidence="7">
    <location>
        <begin position="314"/>
        <end position="334"/>
    </location>
</feature>
<dbReference type="PANTHER" id="PTHR43840">
    <property type="entry name" value="MITOCHONDRIAL METAL TRANSPORTER 1-RELATED"/>
    <property type="match status" value="1"/>
</dbReference>
<organism evidence="9 10">
    <name type="scientific">Apiospora hydei</name>
    <dbReference type="NCBI Taxonomy" id="1337664"/>
    <lineage>
        <taxon>Eukaryota</taxon>
        <taxon>Fungi</taxon>
        <taxon>Dikarya</taxon>
        <taxon>Ascomycota</taxon>
        <taxon>Pezizomycotina</taxon>
        <taxon>Sordariomycetes</taxon>
        <taxon>Xylariomycetidae</taxon>
        <taxon>Amphisphaeriales</taxon>
        <taxon>Apiosporaceae</taxon>
        <taxon>Apiospora</taxon>
    </lineage>
</organism>
<feature type="transmembrane region" description="Helical" evidence="7">
    <location>
        <begin position="285"/>
        <end position="308"/>
    </location>
</feature>
<dbReference type="InterPro" id="IPR036837">
    <property type="entry name" value="Cation_efflux_CTD_sf"/>
</dbReference>
<dbReference type="GeneID" id="92040463"/>
<dbReference type="RefSeq" id="XP_066671021.1">
    <property type="nucleotide sequence ID" value="XM_066807403.1"/>
</dbReference>
<dbReference type="EMBL" id="JAQQWN010000004">
    <property type="protein sequence ID" value="KAK8088127.1"/>
    <property type="molecule type" value="Genomic_DNA"/>
</dbReference>
<evidence type="ECO:0000256" key="1">
    <source>
        <dbReference type="ARBA" id="ARBA00004141"/>
    </source>
</evidence>
<sequence length="575" mass="64466">MSSYENTPLLSSPPKDRAAAPFRKGNFLLSDENPTPLSPHGQGTLAHLIRNNRSQNSLHYGSTWRANGVSHDQPADLETGIDPDSGEPARRSFSEERRLSHILNSDQVRSMRLIGSSNPRYNWRRYWKTEEQLEAMKSKPIREYYERTNYLIQQYMYIDRLLDSSLPHDLLNEYNTLPPSHFQGLAVPDTISEEPNSSDGSHRSPSTNGHTTPSVMGSSDSTALIKKVKRTPRDIYRQGRGGDPTQAVEDEDGDVWDEALHGPKPEIPWLEDDDDVDSGDWIVSLAIYVNFAANAILLAGKVAVVLSVPSMSVLASLVDAVLDFLSTVIVWTTTWLISRQDQYKYPVGRRRLEPLGVLVFSVIMITAFGQVAVESSNRLMSNNHEVIELTIPSLIIMSLTVVIKGLCWIWCRLVKNSSVQALAADAMTDVIFNMGSILFPIAGFFFHIWWLDALGGLVLSLVVMFNWSQTSLEHIKNLSGFSATADQRNVLLYLTMRFAKTIRQIQGLQAYHAGDKLNVEVDIVLDHNTPLKDSHDLSESLSYVLESVPIVDRAFVHTDYASWNLPTHMAQQSTD</sequence>
<dbReference type="Pfam" id="PF01545">
    <property type="entry name" value="Cation_efflux"/>
    <property type="match status" value="1"/>
</dbReference>
<proteinExistence type="predicted"/>
<evidence type="ECO:0000256" key="2">
    <source>
        <dbReference type="ARBA" id="ARBA00022448"/>
    </source>
</evidence>
<comment type="caution">
    <text evidence="9">The sequence shown here is derived from an EMBL/GenBank/DDBJ whole genome shotgun (WGS) entry which is preliminary data.</text>
</comment>
<comment type="subcellular location">
    <subcellularLocation>
        <location evidence="1">Membrane</location>
        <topology evidence="1">Multi-pass membrane protein</topology>
    </subcellularLocation>
</comment>
<feature type="region of interest" description="Disordered" evidence="6">
    <location>
        <begin position="1"/>
        <end position="21"/>
    </location>
</feature>
<accession>A0ABR1WYF0</accession>
<dbReference type="InterPro" id="IPR050291">
    <property type="entry name" value="CDF_Transporter"/>
</dbReference>
<evidence type="ECO:0000256" key="3">
    <source>
        <dbReference type="ARBA" id="ARBA00022692"/>
    </source>
</evidence>
<gene>
    <name evidence="9" type="ORF">PG997_003088</name>
</gene>
<dbReference type="Gene3D" id="1.20.1510.10">
    <property type="entry name" value="Cation efflux protein transmembrane domain"/>
    <property type="match status" value="1"/>
</dbReference>
<feature type="compositionally biased region" description="Polar residues" evidence="6">
    <location>
        <begin position="193"/>
        <end position="222"/>
    </location>
</feature>
<dbReference type="PANTHER" id="PTHR43840:SF4">
    <property type="entry name" value="CDF DIVALENT METAL CATION TRANSPORTER (EUROFUNG)"/>
    <property type="match status" value="1"/>
</dbReference>
<evidence type="ECO:0000256" key="4">
    <source>
        <dbReference type="ARBA" id="ARBA00022989"/>
    </source>
</evidence>
<dbReference type="SUPFAM" id="SSF160240">
    <property type="entry name" value="Cation efflux protein cytoplasmic domain-like"/>
    <property type="match status" value="1"/>
</dbReference>
<feature type="transmembrane region" description="Helical" evidence="7">
    <location>
        <begin position="355"/>
        <end position="373"/>
    </location>
</feature>
<keyword evidence="10" id="KW-1185">Reference proteome</keyword>
<protein>
    <recommendedName>
        <fullName evidence="8">Cation efflux protein transmembrane domain-containing protein</fullName>
    </recommendedName>
</protein>
<evidence type="ECO:0000313" key="10">
    <source>
        <dbReference type="Proteomes" id="UP001433268"/>
    </source>
</evidence>
<keyword evidence="4 7" id="KW-1133">Transmembrane helix</keyword>
<feature type="region of interest" description="Disordered" evidence="6">
    <location>
        <begin position="182"/>
        <end position="223"/>
    </location>
</feature>
<evidence type="ECO:0000256" key="6">
    <source>
        <dbReference type="SAM" id="MobiDB-lite"/>
    </source>
</evidence>
<keyword evidence="2" id="KW-0813">Transport</keyword>
<keyword evidence="5 7" id="KW-0472">Membrane</keyword>
<name>A0ABR1WYF0_9PEZI</name>